<reference evidence="9 11" key="2">
    <citation type="submission" date="2023-06" db="EMBL/GenBank/DDBJ databases">
        <title>Complete Genome Sequence of Gallibacterium anatis Strain BJF12, Isolated from a chicken with diarrhea.</title>
        <authorList>
            <person name="Guo F."/>
            <person name="Bu W."/>
            <person name="Xu F."/>
            <person name="Wen T."/>
        </authorList>
    </citation>
    <scope>NUCLEOTIDE SEQUENCE [LARGE SCALE GENOMIC DNA]</scope>
    <source>
        <strain evidence="9 11">BJF12</strain>
    </source>
</reference>
<dbReference type="SUPFAM" id="SSF103481">
    <property type="entry name" value="Multidrug resistance efflux transporter EmrE"/>
    <property type="match status" value="2"/>
</dbReference>
<evidence type="ECO:0000256" key="1">
    <source>
        <dbReference type="ARBA" id="ARBA00004141"/>
    </source>
</evidence>
<keyword evidence="6" id="KW-0732">Signal</keyword>
<dbReference type="EMBL" id="UGGZ01000001">
    <property type="protein sequence ID" value="STO39069.1"/>
    <property type="molecule type" value="Genomic_DNA"/>
</dbReference>
<evidence type="ECO:0000256" key="4">
    <source>
        <dbReference type="ARBA" id="ARBA00023136"/>
    </source>
</evidence>
<name>A0A377H9D9_9PAST</name>
<organism evidence="8 10">
    <name type="scientific">Gallibacterium anatis</name>
    <dbReference type="NCBI Taxonomy" id="750"/>
    <lineage>
        <taxon>Bacteria</taxon>
        <taxon>Pseudomonadati</taxon>
        <taxon>Pseudomonadota</taxon>
        <taxon>Gammaproteobacteria</taxon>
        <taxon>Pasteurellales</taxon>
        <taxon>Pasteurellaceae</taxon>
        <taxon>Gallibacterium</taxon>
    </lineage>
</organism>
<feature type="transmembrane region" description="Helical" evidence="5">
    <location>
        <begin position="147"/>
        <end position="167"/>
    </location>
</feature>
<feature type="transmembrane region" description="Helical" evidence="5">
    <location>
        <begin position="179"/>
        <end position="197"/>
    </location>
</feature>
<dbReference type="InterPro" id="IPR037185">
    <property type="entry name" value="EmrE-like"/>
</dbReference>
<reference evidence="8 10" key="1">
    <citation type="submission" date="2018-06" db="EMBL/GenBank/DDBJ databases">
        <authorList>
            <consortium name="Pathogen Informatics"/>
            <person name="Doyle S."/>
        </authorList>
    </citation>
    <scope>NUCLEOTIDE SEQUENCE [LARGE SCALE GENOMIC DNA]</scope>
    <source>
        <strain evidence="8 10">NCTC11413</strain>
    </source>
</reference>
<dbReference type="AlphaFoldDB" id="A0A377H9D9"/>
<feature type="chain" id="PRO_5044586302" evidence="6">
    <location>
        <begin position="21"/>
        <end position="284"/>
    </location>
</feature>
<dbReference type="OrthoDB" id="5565182at2"/>
<proteinExistence type="predicted"/>
<feature type="signal peptide" evidence="6">
    <location>
        <begin position="1"/>
        <end position="20"/>
    </location>
</feature>
<gene>
    <name evidence="8" type="ORF">NCTC11413_02242</name>
    <name evidence="9" type="ORF">QP018_11955</name>
</gene>
<feature type="domain" description="EamA" evidence="7">
    <location>
        <begin position="7"/>
        <end position="137"/>
    </location>
</feature>
<evidence type="ECO:0000256" key="6">
    <source>
        <dbReference type="SAM" id="SignalP"/>
    </source>
</evidence>
<dbReference type="Proteomes" id="UP000254232">
    <property type="component" value="Unassembled WGS sequence"/>
</dbReference>
<dbReference type="GeneID" id="77262908"/>
<evidence type="ECO:0000313" key="11">
    <source>
        <dbReference type="Proteomes" id="UP001226750"/>
    </source>
</evidence>
<accession>A0A377H9D9</accession>
<dbReference type="Proteomes" id="UP001226750">
    <property type="component" value="Chromosome"/>
</dbReference>
<dbReference type="GO" id="GO:0016020">
    <property type="term" value="C:membrane"/>
    <property type="evidence" value="ECO:0007669"/>
    <property type="project" value="UniProtKB-SubCell"/>
</dbReference>
<feature type="transmembrane region" description="Helical" evidence="5">
    <location>
        <begin position="123"/>
        <end position="141"/>
    </location>
</feature>
<dbReference type="PANTHER" id="PTHR22911:SF6">
    <property type="entry name" value="SOLUTE CARRIER FAMILY 35 MEMBER G1"/>
    <property type="match status" value="1"/>
</dbReference>
<protein>
    <submittedName>
        <fullName evidence="8">Carboxylate/amino acid/amine transporter</fullName>
    </submittedName>
    <submittedName>
        <fullName evidence="9">DMT family transporter</fullName>
    </submittedName>
</protein>
<feature type="transmembrane region" description="Helical" evidence="5">
    <location>
        <begin position="262"/>
        <end position="282"/>
    </location>
</feature>
<keyword evidence="3 5" id="KW-1133">Transmembrane helix</keyword>
<feature type="transmembrane region" description="Helical" evidence="5">
    <location>
        <begin position="30"/>
        <end position="52"/>
    </location>
</feature>
<evidence type="ECO:0000313" key="9">
    <source>
        <dbReference type="EMBL" id="WIM79433.1"/>
    </source>
</evidence>
<keyword evidence="2 5" id="KW-0812">Transmembrane</keyword>
<evidence type="ECO:0000256" key="3">
    <source>
        <dbReference type="ARBA" id="ARBA00022989"/>
    </source>
</evidence>
<keyword evidence="4 5" id="KW-0472">Membrane</keyword>
<evidence type="ECO:0000313" key="10">
    <source>
        <dbReference type="Proteomes" id="UP000254232"/>
    </source>
</evidence>
<feature type="transmembrane region" description="Helical" evidence="5">
    <location>
        <begin position="73"/>
        <end position="92"/>
    </location>
</feature>
<dbReference type="Pfam" id="PF00892">
    <property type="entry name" value="EamA"/>
    <property type="match status" value="1"/>
</dbReference>
<dbReference type="RefSeq" id="WP_018346378.1">
    <property type="nucleotide sequence ID" value="NZ_CP126975.1"/>
</dbReference>
<evidence type="ECO:0000256" key="5">
    <source>
        <dbReference type="SAM" id="Phobius"/>
    </source>
</evidence>
<dbReference type="EMBL" id="CP126975">
    <property type="protein sequence ID" value="WIM79433.1"/>
    <property type="molecule type" value="Genomic_DNA"/>
</dbReference>
<evidence type="ECO:0000313" key="8">
    <source>
        <dbReference type="EMBL" id="STO39069.1"/>
    </source>
</evidence>
<dbReference type="PANTHER" id="PTHR22911">
    <property type="entry name" value="ACYL-MALONYL CONDENSING ENZYME-RELATED"/>
    <property type="match status" value="1"/>
</dbReference>
<feature type="transmembrane region" description="Helical" evidence="5">
    <location>
        <begin position="209"/>
        <end position="226"/>
    </location>
</feature>
<dbReference type="InterPro" id="IPR000620">
    <property type="entry name" value="EamA_dom"/>
</dbReference>
<evidence type="ECO:0000256" key="2">
    <source>
        <dbReference type="ARBA" id="ARBA00022692"/>
    </source>
</evidence>
<keyword evidence="11" id="KW-1185">Reference proteome</keyword>
<comment type="subcellular location">
    <subcellularLocation>
        <location evidence="1">Membrane</location>
        <topology evidence="1">Multi-pass membrane protein</topology>
    </subcellularLocation>
</comment>
<evidence type="ECO:0000259" key="7">
    <source>
        <dbReference type="Pfam" id="PF00892"/>
    </source>
</evidence>
<feature type="transmembrane region" description="Helical" evidence="5">
    <location>
        <begin position="233"/>
        <end position="256"/>
    </location>
</feature>
<sequence>MSILQSLWMIFASASFAAMAAFVKLSSEEGASLGAIIFTRGLPSVILIWLWVMLDRQHRSFRTPRLKSHLARSIFGVMSIWCGFYAYAHLPLATAASLNYTTTLFITFWTLLTTVVARSALQVLAVCLGFMGVLVVLRPSINAQDWWAIVVGLFAGLSATGAVLTVKRLGQAGEPVWRTVFYFSVSVTVIGLVAFLFSNNYIADLNAGFYLLGTGVFGLLGQLGLTRSFSYGATVLTATLQYTAIIFSALLSLWLWDTEIDLLSWLGMLVIILSGGLCAYATKR</sequence>